<evidence type="ECO:0000256" key="1">
    <source>
        <dbReference type="SAM" id="Phobius"/>
    </source>
</evidence>
<protein>
    <recommendedName>
        <fullName evidence="2">Glycosyltransferase 2-like domain-containing protein</fullName>
    </recommendedName>
</protein>
<keyword evidence="1" id="KW-0812">Transmembrane</keyword>
<evidence type="ECO:0000313" key="3">
    <source>
        <dbReference type="EMBL" id="GLY85588.1"/>
    </source>
</evidence>
<dbReference type="EMBL" id="BSTK01000004">
    <property type="protein sequence ID" value="GLY85588.1"/>
    <property type="molecule type" value="Genomic_DNA"/>
</dbReference>
<evidence type="ECO:0000259" key="2">
    <source>
        <dbReference type="Pfam" id="PF00535"/>
    </source>
</evidence>
<dbReference type="Proteomes" id="UP001165074">
    <property type="component" value="Unassembled WGS sequence"/>
</dbReference>
<evidence type="ECO:0000313" key="4">
    <source>
        <dbReference type="Proteomes" id="UP001165074"/>
    </source>
</evidence>
<dbReference type="AlphaFoldDB" id="A0A9W6S1R4"/>
<reference evidence="3" key="1">
    <citation type="submission" date="2023-03" db="EMBL/GenBank/DDBJ databases">
        <title>Actinoallomurus iriomotensis NBRC 103684.</title>
        <authorList>
            <person name="Ichikawa N."/>
            <person name="Sato H."/>
            <person name="Tonouchi N."/>
        </authorList>
    </citation>
    <scope>NUCLEOTIDE SEQUENCE</scope>
    <source>
        <strain evidence="3">NBRC 103684</strain>
    </source>
</reference>
<dbReference type="CDD" id="cd00761">
    <property type="entry name" value="Glyco_tranf_GTA_type"/>
    <property type="match status" value="1"/>
</dbReference>
<dbReference type="PANTHER" id="PTHR43685:SF11">
    <property type="entry name" value="GLYCOSYLTRANSFERASE TAGX-RELATED"/>
    <property type="match status" value="1"/>
</dbReference>
<sequence length="352" mass="38360">MTPSRPLVSVIIPNYNYARTLRMCIEAVQAQTYRPIEITVVDDCSTDDSVAIAESLGVRVSRTPGNGGVATARNVGAAAASGEVLLFLDSDIALEPTAVERAVERLVADPEAGAVCGVYEPTPLIRDSLVEEYRCLQAHYWRITSEGVVSFLFPSICAMRAEVLAEIGPFNPRLRQTEEVDYGFRLSRRYGIVLTAAVRGRHDDDDRLRPLLRKLFVRGRLRVPLYSRMRRFARGFETASRAWGTLAALAAVVTVPLPFVLGASWTAVPVLLLLASVVCDRGMYAFVARTRGVRFTAGFCVFQFLVNVAIAGGVACGVAQWLLSPSFRRLYDPAPADAAEAATISTNAVRST</sequence>
<keyword evidence="1" id="KW-1133">Transmembrane helix</keyword>
<name>A0A9W6S1R4_9ACTN</name>
<dbReference type="SUPFAM" id="SSF53448">
    <property type="entry name" value="Nucleotide-diphospho-sugar transferases"/>
    <property type="match status" value="1"/>
</dbReference>
<gene>
    <name evidence="3" type="ORF">Airi02_035170</name>
</gene>
<dbReference type="InterPro" id="IPR001173">
    <property type="entry name" value="Glyco_trans_2-like"/>
</dbReference>
<proteinExistence type="predicted"/>
<dbReference type="InterPro" id="IPR029044">
    <property type="entry name" value="Nucleotide-diphossugar_trans"/>
</dbReference>
<feature type="transmembrane region" description="Helical" evidence="1">
    <location>
        <begin position="299"/>
        <end position="323"/>
    </location>
</feature>
<dbReference type="PANTHER" id="PTHR43685">
    <property type="entry name" value="GLYCOSYLTRANSFERASE"/>
    <property type="match status" value="1"/>
</dbReference>
<feature type="domain" description="Glycosyltransferase 2-like" evidence="2">
    <location>
        <begin position="9"/>
        <end position="123"/>
    </location>
</feature>
<dbReference type="RefSeq" id="WP_285572592.1">
    <property type="nucleotide sequence ID" value="NZ_BSTK01000004.1"/>
</dbReference>
<feature type="transmembrane region" description="Helical" evidence="1">
    <location>
        <begin position="267"/>
        <end position="287"/>
    </location>
</feature>
<dbReference type="InterPro" id="IPR050834">
    <property type="entry name" value="Glycosyltransf_2"/>
</dbReference>
<feature type="transmembrane region" description="Helical" evidence="1">
    <location>
        <begin position="238"/>
        <end position="261"/>
    </location>
</feature>
<organism evidence="3 4">
    <name type="scientific">Actinoallomurus iriomotensis</name>
    <dbReference type="NCBI Taxonomy" id="478107"/>
    <lineage>
        <taxon>Bacteria</taxon>
        <taxon>Bacillati</taxon>
        <taxon>Actinomycetota</taxon>
        <taxon>Actinomycetes</taxon>
        <taxon>Streptosporangiales</taxon>
        <taxon>Thermomonosporaceae</taxon>
        <taxon>Actinoallomurus</taxon>
    </lineage>
</organism>
<dbReference type="Gene3D" id="3.90.550.10">
    <property type="entry name" value="Spore Coat Polysaccharide Biosynthesis Protein SpsA, Chain A"/>
    <property type="match status" value="1"/>
</dbReference>
<accession>A0A9W6S1R4</accession>
<keyword evidence="4" id="KW-1185">Reference proteome</keyword>
<comment type="caution">
    <text evidence="3">The sequence shown here is derived from an EMBL/GenBank/DDBJ whole genome shotgun (WGS) entry which is preliminary data.</text>
</comment>
<dbReference type="Pfam" id="PF00535">
    <property type="entry name" value="Glycos_transf_2"/>
    <property type="match status" value="1"/>
</dbReference>
<keyword evidence="1" id="KW-0472">Membrane</keyword>